<gene>
    <name evidence="2" type="ORF">GCM10007167_22490</name>
</gene>
<dbReference type="EMBL" id="BNCF01000013">
    <property type="protein sequence ID" value="GHE39919.1"/>
    <property type="molecule type" value="Genomic_DNA"/>
</dbReference>
<name>A0A918Z892_9GAMM</name>
<sequence length="251" mass="27516">MVKVPPPPRYVVVPQRAPRSPLRWRIALGALWAATLAGAWALAQYRAAPALGATRAELADARAALGRQQRELDRLRQREATLALSDAISRKANREVQRALAEREEEIANLRENLAFYERLVGATAQPKGLAVHAAEFRREGAGTWRYQVTLTQSLNRGAVSSGTLKLAVEGVRAGKLTTVGWDELHQRAGAPAQRYSFRYFQQLEGSVMLPVGFTPQRVRVWLSGDGAPVEQSFAWTEAAAGGNARVAAFH</sequence>
<evidence type="ECO:0000313" key="2">
    <source>
        <dbReference type="EMBL" id="GHE39919.1"/>
    </source>
</evidence>
<comment type="caution">
    <text evidence="2">The sequence shown here is derived from an EMBL/GenBank/DDBJ whole genome shotgun (WGS) entry which is preliminary data.</text>
</comment>
<evidence type="ECO:0000313" key="3">
    <source>
        <dbReference type="Proteomes" id="UP000636453"/>
    </source>
</evidence>
<keyword evidence="3" id="KW-1185">Reference proteome</keyword>
<dbReference type="Proteomes" id="UP000636453">
    <property type="component" value="Unassembled WGS sequence"/>
</dbReference>
<proteinExistence type="predicted"/>
<accession>A0A918Z892</accession>
<protein>
    <submittedName>
        <fullName evidence="2">Uncharacterized protein</fullName>
    </submittedName>
</protein>
<dbReference type="Pfam" id="PF20567">
    <property type="entry name" value="DUF6776"/>
    <property type="match status" value="1"/>
</dbReference>
<dbReference type="InterPro" id="IPR046703">
    <property type="entry name" value="DUF6776"/>
</dbReference>
<reference evidence="2" key="2">
    <citation type="submission" date="2020-09" db="EMBL/GenBank/DDBJ databases">
        <authorList>
            <person name="Sun Q."/>
            <person name="Kim S."/>
        </authorList>
    </citation>
    <scope>NUCLEOTIDE SEQUENCE</scope>
    <source>
        <strain evidence="2">KCTC 32020</strain>
    </source>
</reference>
<evidence type="ECO:0000256" key="1">
    <source>
        <dbReference type="SAM" id="Coils"/>
    </source>
</evidence>
<keyword evidence="1" id="KW-0175">Coiled coil</keyword>
<dbReference type="AlphaFoldDB" id="A0A918Z892"/>
<dbReference type="OrthoDB" id="7056878at2"/>
<reference evidence="2" key="1">
    <citation type="journal article" date="2014" name="Int. J. Syst. Evol. Microbiol.">
        <title>Complete genome sequence of Corynebacterium casei LMG S-19264T (=DSM 44701T), isolated from a smear-ripened cheese.</title>
        <authorList>
            <consortium name="US DOE Joint Genome Institute (JGI-PGF)"/>
            <person name="Walter F."/>
            <person name="Albersmeier A."/>
            <person name="Kalinowski J."/>
            <person name="Ruckert C."/>
        </authorList>
    </citation>
    <scope>NUCLEOTIDE SEQUENCE</scope>
    <source>
        <strain evidence="2">KCTC 32020</strain>
    </source>
</reference>
<dbReference type="RefSeq" id="WP_146473348.1">
    <property type="nucleotide sequence ID" value="NZ_BNCF01000013.1"/>
</dbReference>
<organism evidence="2 3">
    <name type="scientific">Vulcaniibacterium thermophilum</name>
    <dbReference type="NCBI Taxonomy" id="1169913"/>
    <lineage>
        <taxon>Bacteria</taxon>
        <taxon>Pseudomonadati</taxon>
        <taxon>Pseudomonadota</taxon>
        <taxon>Gammaproteobacteria</taxon>
        <taxon>Lysobacterales</taxon>
        <taxon>Lysobacteraceae</taxon>
        <taxon>Vulcaniibacterium</taxon>
    </lineage>
</organism>
<feature type="coiled-coil region" evidence="1">
    <location>
        <begin position="58"/>
        <end position="120"/>
    </location>
</feature>